<dbReference type="AlphaFoldDB" id="A0A5C6EPQ6"/>
<feature type="domain" description="PAS" evidence="1">
    <location>
        <begin position="10"/>
        <end position="63"/>
    </location>
</feature>
<dbReference type="PROSITE" id="PS50112">
    <property type="entry name" value="PAS"/>
    <property type="match status" value="1"/>
</dbReference>
<dbReference type="SUPFAM" id="SSF55785">
    <property type="entry name" value="PYP-like sensor domain (PAS domain)"/>
    <property type="match status" value="1"/>
</dbReference>
<dbReference type="OrthoDB" id="236031at2"/>
<dbReference type="Pfam" id="PF13426">
    <property type="entry name" value="PAS_9"/>
    <property type="match status" value="1"/>
</dbReference>
<dbReference type="InterPro" id="IPR000014">
    <property type="entry name" value="PAS"/>
</dbReference>
<dbReference type="CDD" id="cd00130">
    <property type="entry name" value="PAS"/>
    <property type="match status" value="1"/>
</dbReference>
<dbReference type="InterPro" id="IPR035965">
    <property type="entry name" value="PAS-like_dom_sf"/>
</dbReference>
<dbReference type="SMART" id="SM00091">
    <property type="entry name" value="PAS"/>
    <property type="match status" value="1"/>
</dbReference>
<dbReference type="EMBL" id="SJPW01000005">
    <property type="protein sequence ID" value="TWU50585.1"/>
    <property type="molecule type" value="Genomic_DNA"/>
</dbReference>
<organism evidence="2 3">
    <name type="scientific">Rubripirellula tenax</name>
    <dbReference type="NCBI Taxonomy" id="2528015"/>
    <lineage>
        <taxon>Bacteria</taxon>
        <taxon>Pseudomonadati</taxon>
        <taxon>Planctomycetota</taxon>
        <taxon>Planctomycetia</taxon>
        <taxon>Pirellulales</taxon>
        <taxon>Pirellulaceae</taxon>
        <taxon>Rubripirellula</taxon>
    </lineage>
</organism>
<comment type="caution">
    <text evidence="2">The sequence shown here is derived from an EMBL/GenBank/DDBJ whole genome shotgun (WGS) entry which is preliminary data.</text>
</comment>
<gene>
    <name evidence="2" type="ORF">Poly51_38770</name>
</gene>
<name>A0A5C6EPQ6_9BACT</name>
<sequence length="201" mass="21698">MPTPPHPLRHNRLASLLLEAANSAILLGNSKGLIEAVNPIAERTFGYSEAELLGRSVAIVFPQAANGANESHPACILAQLSEPTSGPPIHVKGRRKDGSTFSAEVTIHRLTALEHEIRDHDKADGDTRLVNVIELATSVSPQQRRIESERIAAVLQMVEAKRHLDGVGEIQIARAGTNPELSHLTGFTLYGIFECNYDCGG</sequence>
<protein>
    <submittedName>
        <fullName evidence="2">PAS fold protein</fullName>
    </submittedName>
</protein>
<dbReference type="Gene3D" id="3.30.450.20">
    <property type="entry name" value="PAS domain"/>
    <property type="match status" value="1"/>
</dbReference>
<accession>A0A5C6EPQ6</accession>
<keyword evidence="3" id="KW-1185">Reference proteome</keyword>
<evidence type="ECO:0000313" key="3">
    <source>
        <dbReference type="Proteomes" id="UP000318288"/>
    </source>
</evidence>
<dbReference type="NCBIfam" id="TIGR00229">
    <property type="entry name" value="sensory_box"/>
    <property type="match status" value="1"/>
</dbReference>
<reference evidence="2 3" key="1">
    <citation type="submission" date="2019-02" db="EMBL/GenBank/DDBJ databases">
        <title>Deep-cultivation of Planctomycetes and their phenomic and genomic characterization uncovers novel biology.</title>
        <authorList>
            <person name="Wiegand S."/>
            <person name="Jogler M."/>
            <person name="Boedeker C."/>
            <person name="Pinto D."/>
            <person name="Vollmers J."/>
            <person name="Rivas-Marin E."/>
            <person name="Kohn T."/>
            <person name="Peeters S.H."/>
            <person name="Heuer A."/>
            <person name="Rast P."/>
            <person name="Oberbeckmann S."/>
            <person name="Bunk B."/>
            <person name="Jeske O."/>
            <person name="Meyerdierks A."/>
            <person name="Storesund J.E."/>
            <person name="Kallscheuer N."/>
            <person name="Luecker S."/>
            <person name="Lage O.M."/>
            <person name="Pohl T."/>
            <person name="Merkel B.J."/>
            <person name="Hornburger P."/>
            <person name="Mueller R.-W."/>
            <person name="Bruemmer F."/>
            <person name="Labrenz M."/>
            <person name="Spormann A.M."/>
            <person name="Op Den Camp H."/>
            <person name="Overmann J."/>
            <person name="Amann R."/>
            <person name="Jetten M.S.M."/>
            <person name="Mascher T."/>
            <person name="Medema M.H."/>
            <person name="Devos D.P."/>
            <person name="Kaster A.-K."/>
            <person name="Ovreas L."/>
            <person name="Rohde M."/>
            <person name="Galperin M.Y."/>
            <person name="Jogler C."/>
        </authorList>
    </citation>
    <scope>NUCLEOTIDE SEQUENCE [LARGE SCALE GENOMIC DNA]</scope>
    <source>
        <strain evidence="2 3">Poly51</strain>
    </source>
</reference>
<dbReference type="Proteomes" id="UP000318288">
    <property type="component" value="Unassembled WGS sequence"/>
</dbReference>
<dbReference type="RefSeq" id="WP_146459307.1">
    <property type="nucleotide sequence ID" value="NZ_SJPW01000005.1"/>
</dbReference>
<evidence type="ECO:0000259" key="1">
    <source>
        <dbReference type="PROSITE" id="PS50112"/>
    </source>
</evidence>
<proteinExistence type="predicted"/>
<evidence type="ECO:0000313" key="2">
    <source>
        <dbReference type="EMBL" id="TWU50585.1"/>
    </source>
</evidence>